<gene>
    <name evidence="2" type="ORF">V1634_19495</name>
</gene>
<name>A0ABU7SGE6_9ACTN</name>
<proteinExistence type="predicted"/>
<dbReference type="Proteomes" id="UP001339911">
    <property type="component" value="Unassembled WGS sequence"/>
</dbReference>
<reference evidence="2 3" key="1">
    <citation type="submission" date="2024-01" db="EMBL/GenBank/DDBJ databases">
        <title>Genome insights into Plantactinospora veratri sp. nov.</title>
        <authorList>
            <person name="Wang L."/>
        </authorList>
    </citation>
    <scope>NUCLEOTIDE SEQUENCE [LARGE SCALE GENOMIC DNA]</scope>
    <source>
        <strain evidence="2 3">NEAU-FHS4</strain>
    </source>
</reference>
<evidence type="ECO:0000313" key="3">
    <source>
        <dbReference type="Proteomes" id="UP001339911"/>
    </source>
</evidence>
<accession>A0ABU7SGE6</accession>
<sequence length="56" mass="5885">MPPAQLLESHGAPEPFVEPYTRPRTATGDPGTVDPTDPHTIDAPTTHSGSAGPPRR</sequence>
<organism evidence="2 3">
    <name type="scientific">Plantactinospora veratri</name>
    <dbReference type="NCBI Taxonomy" id="1436122"/>
    <lineage>
        <taxon>Bacteria</taxon>
        <taxon>Bacillati</taxon>
        <taxon>Actinomycetota</taxon>
        <taxon>Actinomycetes</taxon>
        <taxon>Micromonosporales</taxon>
        <taxon>Micromonosporaceae</taxon>
        <taxon>Plantactinospora</taxon>
    </lineage>
</organism>
<feature type="region of interest" description="Disordered" evidence="1">
    <location>
        <begin position="1"/>
        <end position="56"/>
    </location>
</feature>
<protein>
    <submittedName>
        <fullName evidence="2">Uncharacterized protein</fullName>
    </submittedName>
</protein>
<keyword evidence="3" id="KW-1185">Reference proteome</keyword>
<evidence type="ECO:0000256" key="1">
    <source>
        <dbReference type="SAM" id="MobiDB-lite"/>
    </source>
</evidence>
<dbReference type="EMBL" id="JAZGQL010000014">
    <property type="protein sequence ID" value="MEE6309024.1"/>
    <property type="molecule type" value="Genomic_DNA"/>
</dbReference>
<evidence type="ECO:0000313" key="2">
    <source>
        <dbReference type="EMBL" id="MEE6309024.1"/>
    </source>
</evidence>
<comment type="caution">
    <text evidence="2">The sequence shown here is derived from an EMBL/GenBank/DDBJ whole genome shotgun (WGS) entry which is preliminary data.</text>
</comment>